<gene>
    <name evidence="1" type="ORF">MNAN1_003478</name>
</gene>
<accession>A0AAF0EL73</accession>
<proteinExistence type="predicted"/>
<sequence>MTMAVYHDKPPTNSLDTRAIKVENDCPILSDYETKTKLDIWFPSLYADKANLMRFRFQFDVKLGSWFVNEKRITPLLLQE</sequence>
<organism evidence="1 2">
    <name type="scientific">Malassezia nana</name>
    <dbReference type="NCBI Taxonomy" id="180528"/>
    <lineage>
        <taxon>Eukaryota</taxon>
        <taxon>Fungi</taxon>
        <taxon>Dikarya</taxon>
        <taxon>Basidiomycota</taxon>
        <taxon>Ustilaginomycotina</taxon>
        <taxon>Malasseziomycetes</taxon>
        <taxon>Malasseziales</taxon>
        <taxon>Malasseziaceae</taxon>
        <taxon>Malassezia</taxon>
    </lineage>
</organism>
<name>A0AAF0EL73_9BASI</name>
<evidence type="ECO:0000313" key="1">
    <source>
        <dbReference type="EMBL" id="WFD28467.1"/>
    </source>
</evidence>
<dbReference type="AlphaFoldDB" id="A0AAF0EL73"/>
<evidence type="ECO:0000313" key="2">
    <source>
        <dbReference type="Proteomes" id="UP001213623"/>
    </source>
</evidence>
<reference evidence="1" key="1">
    <citation type="submission" date="2023-03" db="EMBL/GenBank/DDBJ databases">
        <title>Mating type loci evolution in Malassezia.</title>
        <authorList>
            <person name="Coelho M.A."/>
        </authorList>
    </citation>
    <scope>NUCLEOTIDE SEQUENCE</scope>
    <source>
        <strain evidence="1">CBS 9557</strain>
    </source>
</reference>
<dbReference type="EMBL" id="CP119898">
    <property type="protein sequence ID" value="WFD28467.1"/>
    <property type="molecule type" value="Genomic_DNA"/>
</dbReference>
<dbReference type="Proteomes" id="UP001213623">
    <property type="component" value="Chromosome 7"/>
</dbReference>
<protein>
    <submittedName>
        <fullName evidence="1">Uncharacterized protein</fullName>
    </submittedName>
</protein>
<keyword evidence="2" id="KW-1185">Reference proteome</keyword>